<dbReference type="GeneTree" id="ENSGT00940000160698"/>
<dbReference type="Ensembl" id="ENSHHUT00000080197.1">
    <property type="protein sequence ID" value="ENSHHUP00000077677.1"/>
    <property type="gene ID" value="ENSHHUG00000045359.1"/>
</dbReference>
<name>A0A4W5QNH5_9TELE</name>
<dbReference type="Proteomes" id="UP000314982">
    <property type="component" value="Unassembled WGS sequence"/>
</dbReference>
<reference evidence="2" key="3">
    <citation type="submission" date="2025-09" db="UniProtKB">
        <authorList>
            <consortium name="Ensembl"/>
        </authorList>
    </citation>
    <scope>IDENTIFICATION</scope>
</reference>
<feature type="domain" description="Otogelin-like Fn1-VW hybrid" evidence="1">
    <location>
        <begin position="1"/>
        <end position="71"/>
    </location>
</feature>
<evidence type="ECO:0000313" key="2">
    <source>
        <dbReference type="Ensembl" id="ENSHHUP00000077677.1"/>
    </source>
</evidence>
<keyword evidence="3" id="KW-1185">Reference proteome</keyword>
<proteinExistence type="predicted"/>
<dbReference type="STRING" id="62062.ENSHHUP00000077677"/>
<reference evidence="3" key="1">
    <citation type="submission" date="2018-06" db="EMBL/GenBank/DDBJ databases">
        <title>Genome assembly of Danube salmon.</title>
        <authorList>
            <person name="Macqueen D.J."/>
            <person name="Gundappa M.K."/>
        </authorList>
    </citation>
    <scope>NUCLEOTIDE SEQUENCE [LARGE SCALE GENOMIC DNA]</scope>
</reference>
<organism evidence="2 3">
    <name type="scientific">Hucho hucho</name>
    <name type="common">huchen</name>
    <dbReference type="NCBI Taxonomy" id="62062"/>
    <lineage>
        <taxon>Eukaryota</taxon>
        <taxon>Metazoa</taxon>
        <taxon>Chordata</taxon>
        <taxon>Craniata</taxon>
        <taxon>Vertebrata</taxon>
        <taxon>Euteleostomi</taxon>
        <taxon>Actinopterygii</taxon>
        <taxon>Neopterygii</taxon>
        <taxon>Teleostei</taxon>
        <taxon>Protacanthopterygii</taxon>
        <taxon>Salmoniformes</taxon>
        <taxon>Salmonidae</taxon>
        <taxon>Salmoninae</taxon>
        <taxon>Hucho</taxon>
    </lineage>
</organism>
<evidence type="ECO:0000313" key="3">
    <source>
        <dbReference type="Proteomes" id="UP000314982"/>
    </source>
</evidence>
<reference evidence="2" key="2">
    <citation type="submission" date="2025-08" db="UniProtKB">
        <authorList>
            <consortium name="Ensembl"/>
        </authorList>
    </citation>
    <scope>IDENTIFICATION</scope>
</reference>
<evidence type="ECO:0000259" key="1">
    <source>
        <dbReference type="Pfam" id="PF25960"/>
    </source>
</evidence>
<dbReference type="AlphaFoldDB" id="A0A4W5QNH5"/>
<accession>A0A4W5QNH5</accession>
<protein>
    <recommendedName>
        <fullName evidence="1">Otogelin-like Fn1-VW hybrid domain-containing protein</fullName>
    </recommendedName>
</protein>
<dbReference type="Pfam" id="PF25960">
    <property type="entry name" value="Fn1-VW_OTOGL"/>
    <property type="match status" value="1"/>
</dbReference>
<sequence>GEVQVEVPDSRSVCGCPRYTCKKAEVCVFQGVTVLGPGQSLIQYYEGELCYTVHCLTHRDTHTGYYAMDVSAVNCSQKCGPVCLSLTHTHTKLPS</sequence>
<dbReference type="InterPro" id="IPR058755">
    <property type="entry name" value="Fn1-VW_OTOGL"/>
</dbReference>